<evidence type="ECO:0000256" key="2">
    <source>
        <dbReference type="ARBA" id="ARBA00012386"/>
    </source>
</evidence>
<keyword evidence="6" id="KW-0539">Nucleus</keyword>
<evidence type="ECO:0000259" key="13">
    <source>
        <dbReference type="SMART" id="SM01144"/>
    </source>
</evidence>
<name>A0A2T7PX49_POMCA</name>
<comment type="similarity">
    <text evidence="8">Belongs to the TDD superfamily. DTWD1 family.</text>
</comment>
<evidence type="ECO:0000256" key="7">
    <source>
        <dbReference type="ARBA" id="ARBA00037050"/>
    </source>
</evidence>
<comment type="catalytic activity">
    <reaction evidence="11">
        <text>a uridine in tRNA + S-adenosyl-L-methionine = a 3-[(3S)-3-amino-3-carboxypropyl]uridine in tRNA + S-methyl-5'-thioadenosine + H(+)</text>
        <dbReference type="Rhea" id="RHEA:62432"/>
        <dbReference type="Rhea" id="RHEA-COMP:13339"/>
        <dbReference type="Rhea" id="RHEA-COMP:16092"/>
        <dbReference type="ChEBI" id="CHEBI:15378"/>
        <dbReference type="ChEBI" id="CHEBI:17509"/>
        <dbReference type="ChEBI" id="CHEBI:59789"/>
        <dbReference type="ChEBI" id="CHEBI:65315"/>
        <dbReference type="ChEBI" id="CHEBI:82930"/>
        <dbReference type="EC" id="2.5.1.25"/>
    </reaction>
</comment>
<dbReference type="EMBL" id="PZQS01000001">
    <property type="protein sequence ID" value="PVD38006.1"/>
    <property type="molecule type" value="Genomic_DNA"/>
</dbReference>
<evidence type="ECO:0000313" key="15">
    <source>
        <dbReference type="Proteomes" id="UP000245119"/>
    </source>
</evidence>
<comment type="caution">
    <text evidence="14">The sequence shown here is derived from an EMBL/GenBank/DDBJ whole genome shotgun (WGS) entry which is preliminary data.</text>
</comment>
<evidence type="ECO:0000256" key="10">
    <source>
        <dbReference type="ARBA" id="ARBA00042508"/>
    </source>
</evidence>
<gene>
    <name evidence="14" type="ORF">C0Q70_00611</name>
</gene>
<sequence length="489" mass="55175">MMEPMMMMGMIDNSAVGLNYSTNRTAFPPPQAHAVVPNAMSNHLPPQPNPPQNPQPMTSVPASSSSNSKPKKQRKKKSADGMITLKPDDEASRLKKKKSCKPKQKNKPRIKPVDGTVSLLGKKGKTLDAQAREIALNVAEYFKREAELGRTLMPLHSYQKRAAAATGVSTATLRKLEGARREIRSEKVAAECMVDDPFPDLHIADTSFLDTTESRHKCRKCTKSRKYFCYSCCEPMPQIKDKIPRVKLPVVLVFPCSEAKTLKDVMQSASSSTLVSLSASMPLTQTDSGLHTPHPQDQGLHTPGGYADITTSSTYADLQTIWTSAYFQSTGPTPGMQPAATYTYLQTTPMYPSTPDFSTGKPVAESHIQREDKPVRLSVPFERAVFIDCTWNQTKNIIQDERLKDLRRVAIMNYNTQFWRCQEGLPTTFLSTIEAIYYFVREYHEEVLSSPYMNEYDNLLFFFLYFYRKIREKYQGGKELKAYNRKPSV</sequence>
<dbReference type="GO" id="GO:0016432">
    <property type="term" value="F:tRNA-uridine aminocarboxypropyltransferase activity"/>
    <property type="evidence" value="ECO:0007669"/>
    <property type="project" value="UniProtKB-EC"/>
</dbReference>
<dbReference type="Proteomes" id="UP000245119">
    <property type="component" value="Linkage Group LG1"/>
</dbReference>
<comment type="subcellular location">
    <subcellularLocation>
        <location evidence="1">Nucleus</location>
    </subcellularLocation>
</comment>
<evidence type="ECO:0000256" key="5">
    <source>
        <dbReference type="ARBA" id="ARBA00022694"/>
    </source>
</evidence>
<accession>A0A2T7PX49</accession>
<dbReference type="InterPro" id="IPR005636">
    <property type="entry name" value="DTW"/>
</dbReference>
<dbReference type="Pfam" id="PF03942">
    <property type="entry name" value="DTW"/>
    <property type="match status" value="1"/>
</dbReference>
<proteinExistence type="inferred from homology"/>
<keyword evidence="5" id="KW-0819">tRNA processing</keyword>
<evidence type="ECO:0000256" key="4">
    <source>
        <dbReference type="ARBA" id="ARBA00022691"/>
    </source>
</evidence>
<feature type="region of interest" description="Disordered" evidence="12">
    <location>
        <begin position="29"/>
        <end position="116"/>
    </location>
</feature>
<dbReference type="GO" id="GO:0006400">
    <property type="term" value="P:tRNA modification"/>
    <property type="evidence" value="ECO:0007669"/>
    <property type="project" value="TreeGrafter"/>
</dbReference>
<keyword evidence="4" id="KW-0949">S-adenosyl-L-methionine</keyword>
<evidence type="ECO:0000256" key="1">
    <source>
        <dbReference type="ARBA" id="ARBA00004123"/>
    </source>
</evidence>
<dbReference type="EC" id="2.5.1.25" evidence="2"/>
<dbReference type="PANTHER" id="PTHR15627">
    <property type="entry name" value="NATURAL KILLER CELL-SPECIFIC ANTIGEN KLIP1"/>
    <property type="match status" value="1"/>
</dbReference>
<dbReference type="SMART" id="SM01144">
    <property type="entry name" value="DTW"/>
    <property type="match status" value="1"/>
</dbReference>
<organism evidence="14 15">
    <name type="scientific">Pomacea canaliculata</name>
    <name type="common">Golden apple snail</name>
    <dbReference type="NCBI Taxonomy" id="400727"/>
    <lineage>
        <taxon>Eukaryota</taxon>
        <taxon>Metazoa</taxon>
        <taxon>Spiralia</taxon>
        <taxon>Lophotrochozoa</taxon>
        <taxon>Mollusca</taxon>
        <taxon>Gastropoda</taxon>
        <taxon>Caenogastropoda</taxon>
        <taxon>Architaenioglossa</taxon>
        <taxon>Ampullarioidea</taxon>
        <taxon>Ampullariidae</taxon>
        <taxon>Pomacea</taxon>
    </lineage>
</organism>
<dbReference type="OrthoDB" id="3173at2759"/>
<feature type="compositionally biased region" description="Pro residues" evidence="12">
    <location>
        <begin position="45"/>
        <end position="54"/>
    </location>
</feature>
<reference evidence="14 15" key="1">
    <citation type="submission" date="2018-04" db="EMBL/GenBank/DDBJ databases">
        <title>The genome of golden apple snail Pomacea canaliculata provides insight into stress tolerance and invasive adaptation.</title>
        <authorList>
            <person name="Liu C."/>
            <person name="Liu B."/>
            <person name="Ren Y."/>
            <person name="Zhang Y."/>
            <person name="Wang H."/>
            <person name="Li S."/>
            <person name="Jiang F."/>
            <person name="Yin L."/>
            <person name="Zhang G."/>
            <person name="Qian W."/>
            <person name="Fan W."/>
        </authorList>
    </citation>
    <scope>NUCLEOTIDE SEQUENCE [LARGE SCALE GENOMIC DNA]</scope>
    <source>
        <strain evidence="14">SZHN2017</strain>
        <tissue evidence="14">Muscle</tissue>
    </source>
</reference>
<dbReference type="AlphaFoldDB" id="A0A2T7PX49"/>
<comment type="function">
    <text evidence="7">Catalyzes the formation of 3-(3-amino-3-carboxypropyl)uridine (acp3U) at position 20 in the D-loop of several cytoplasmic tRNAs (acp3U(20)).</text>
</comment>
<protein>
    <recommendedName>
        <fullName evidence="9">tRNA-uridine aminocarboxypropyltransferase 1</fullName>
        <ecNumber evidence="2">2.5.1.25</ecNumber>
    </recommendedName>
    <alternativeName>
        <fullName evidence="10">DTW domain-containing protein 1</fullName>
    </alternativeName>
</protein>
<dbReference type="STRING" id="400727.A0A2T7PX49"/>
<evidence type="ECO:0000313" key="14">
    <source>
        <dbReference type="EMBL" id="PVD38006.1"/>
    </source>
</evidence>
<evidence type="ECO:0000256" key="9">
    <source>
        <dbReference type="ARBA" id="ARBA00039242"/>
    </source>
</evidence>
<feature type="region of interest" description="Disordered" evidence="12">
    <location>
        <begin position="285"/>
        <end position="306"/>
    </location>
</feature>
<dbReference type="PANTHER" id="PTHR15627:SF8">
    <property type="entry name" value="TRNA-URIDINE AMINOCARBOXYPROPYLTRANSFERASE 1"/>
    <property type="match status" value="1"/>
</dbReference>
<keyword evidence="3" id="KW-0808">Transferase</keyword>
<evidence type="ECO:0000256" key="12">
    <source>
        <dbReference type="SAM" id="MobiDB-lite"/>
    </source>
</evidence>
<dbReference type="InterPro" id="IPR051521">
    <property type="entry name" value="tRNA_Mod/Golgi_Maint"/>
</dbReference>
<feature type="domain" description="DTW" evidence="13">
    <location>
        <begin position="225"/>
        <end position="475"/>
    </location>
</feature>
<evidence type="ECO:0000256" key="6">
    <source>
        <dbReference type="ARBA" id="ARBA00023242"/>
    </source>
</evidence>
<dbReference type="GO" id="GO:0005634">
    <property type="term" value="C:nucleus"/>
    <property type="evidence" value="ECO:0007669"/>
    <property type="project" value="UniProtKB-SubCell"/>
</dbReference>
<evidence type="ECO:0000256" key="3">
    <source>
        <dbReference type="ARBA" id="ARBA00022679"/>
    </source>
</evidence>
<evidence type="ECO:0000256" key="8">
    <source>
        <dbReference type="ARBA" id="ARBA00038290"/>
    </source>
</evidence>
<keyword evidence="15" id="KW-1185">Reference proteome</keyword>
<feature type="compositionally biased region" description="Basic residues" evidence="12">
    <location>
        <begin position="94"/>
        <end position="110"/>
    </location>
</feature>
<evidence type="ECO:0000256" key="11">
    <source>
        <dbReference type="ARBA" id="ARBA00048718"/>
    </source>
</evidence>